<dbReference type="InterPro" id="IPR001962">
    <property type="entry name" value="Asn_synthase"/>
</dbReference>
<reference evidence="10" key="1">
    <citation type="journal article" date="2018" name="Int. J. Syst. Evol. Microbiol.">
        <title>Neptunicella marina gen. nov., sp. nov., isolated from surface seawater.</title>
        <authorList>
            <person name="Liu X."/>
            <person name="Lai Q."/>
            <person name="Du Y."/>
            <person name="Zhang X."/>
            <person name="Liu Z."/>
            <person name="Sun F."/>
            <person name="Shao Z."/>
        </authorList>
    </citation>
    <scope>NUCLEOTIDE SEQUENCE</scope>
    <source>
        <strain evidence="10">S27-2</strain>
    </source>
</reference>
<comment type="similarity">
    <text evidence="2">Belongs to the asparagine synthetase family.</text>
</comment>
<dbReference type="SUPFAM" id="SSF52402">
    <property type="entry name" value="Adenine nucleotide alpha hydrolases-like"/>
    <property type="match status" value="1"/>
</dbReference>
<dbReference type="PANTHER" id="PTHR43284:SF1">
    <property type="entry name" value="ASPARAGINE SYNTHETASE"/>
    <property type="match status" value="1"/>
</dbReference>
<evidence type="ECO:0000256" key="6">
    <source>
        <dbReference type="ARBA" id="ARBA00048741"/>
    </source>
</evidence>
<dbReference type="InterPro" id="IPR014729">
    <property type="entry name" value="Rossmann-like_a/b/a_fold"/>
</dbReference>
<evidence type="ECO:0000313" key="11">
    <source>
        <dbReference type="Proteomes" id="UP000601768"/>
    </source>
</evidence>
<evidence type="ECO:0000256" key="5">
    <source>
        <dbReference type="ARBA" id="ARBA00022840"/>
    </source>
</evidence>
<name>A0A8J6ISV2_9ALTE</name>
<evidence type="ECO:0000256" key="3">
    <source>
        <dbReference type="ARBA" id="ARBA00012737"/>
    </source>
</evidence>
<evidence type="ECO:0000256" key="7">
    <source>
        <dbReference type="PIRSR" id="PIRSR001589-3"/>
    </source>
</evidence>
<dbReference type="Gene3D" id="3.40.50.620">
    <property type="entry name" value="HUPs"/>
    <property type="match status" value="1"/>
</dbReference>
<evidence type="ECO:0000259" key="8">
    <source>
        <dbReference type="Pfam" id="PF00733"/>
    </source>
</evidence>
<dbReference type="InterPro" id="IPR029055">
    <property type="entry name" value="Ntn_hydrolases_N"/>
</dbReference>
<evidence type="ECO:0000313" key="10">
    <source>
        <dbReference type="EMBL" id="MBC3765769.1"/>
    </source>
</evidence>
<dbReference type="Pfam" id="PF13537">
    <property type="entry name" value="GATase_7"/>
    <property type="match status" value="1"/>
</dbReference>
<proteinExistence type="inferred from homology"/>
<protein>
    <recommendedName>
        <fullName evidence="3">asparagine synthase (glutamine-hydrolyzing)</fullName>
        <ecNumber evidence="3">6.3.5.4</ecNumber>
    </recommendedName>
</protein>
<organism evidence="10 11">
    <name type="scientific">Neptunicella marina</name>
    <dbReference type="NCBI Taxonomy" id="2125989"/>
    <lineage>
        <taxon>Bacteria</taxon>
        <taxon>Pseudomonadati</taxon>
        <taxon>Pseudomonadota</taxon>
        <taxon>Gammaproteobacteria</taxon>
        <taxon>Alteromonadales</taxon>
        <taxon>Alteromonadaceae</taxon>
        <taxon>Neptunicella</taxon>
    </lineage>
</organism>
<evidence type="ECO:0000256" key="2">
    <source>
        <dbReference type="ARBA" id="ARBA00005752"/>
    </source>
</evidence>
<dbReference type="CDD" id="cd01991">
    <property type="entry name" value="Asn_synthase_B_C"/>
    <property type="match status" value="1"/>
</dbReference>
<evidence type="ECO:0000256" key="4">
    <source>
        <dbReference type="ARBA" id="ARBA00022741"/>
    </source>
</evidence>
<dbReference type="InterPro" id="IPR017932">
    <property type="entry name" value="GATase_2_dom"/>
</dbReference>
<dbReference type="RefSeq" id="WP_186506410.1">
    <property type="nucleotide sequence ID" value="NZ_JACNEP010000005.1"/>
</dbReference>
<keyword evidence="11" id="KW-1185">Reference proteome</keyword>
<dbReference type="Proteomes" id="UP000601768">
    <property type="component" value="Unassembled WGS sequence"/>
</dbReference>
<comment type="pathway">
    <text evidence="1">Amino-acid biosynthesis; L-asparagine biosynthesis; L-asparagine from L-aspartate (L-Gln route): step 1/1.</text>
</comment>
<dbReference type="AlphaFoldDB" id="A0A8J6ISV2"/>
<dbReference type="EMBL" id="JACNEP010000005">
    <property type="protein sequence ID" value="MBC3765769.1"/>
    <property type="molecule type" value="Genomic_DNA"/>
</dbReference>
<keyword evidence="4" id="KW-0547">Nucleotide-binding</keyword>
<keyword evidence="5" id="KW-0067">ATP-binding</keyword>
<feature type="site" description="Important for beta-aspartyl-AMP intermediate formation" evidence="7">
    <location>
        <position position="316"/>
    </location>
</feature>
<feature type="domain" description="Asparagine synthetase" evidence="8">
    <location>
        <begin position="197"/>
        <end position="574"/>
    </location>
</feature>
<evidence type="ECO:0000256" key="1">
    <source>
        <dbReference type="ARBA" id="ARBA00005187"/>
    </source>
</evidence>
<dbReference type="InterPro" id="IPR006426">
    <property type="entry name" value="Asn_synth_AEB"/>
</dbReference>
<dbReference type="InterPro" id="IPR051786">
    <property type="entry name" value="ASN_synthetase/amidase"/>
</dbReference>
<dbReference type="PIRSF" id="PIRSF001589">
    <property type="entry name" value="Asn_synthetase_glu-h"/>
    <property type="match status" value="1"/>
</dbReference>
<dbReference type="GO" id="GO:0004066">
    <property type="term" value="F:asparagine synthase (glutamine-hydrolyzing) activity"/>
    <property type="evidence" value="ECO:0007669"/>
    <property type="project" value="UniProtKB-EC"/>
</dbReference>
<dbReference type="SUPFAM" id="SSF56235">
    <property type="entry name" value="N-terminal nucleophile aminohydrolases (Ntn hydrolases)"/>
    <property type="match status" value="1"/>
</dbReference>
<accession>A0A8J6ISV2</accession>
<sequence length="577" mass="65060">MNSTSSVTKLNNIELVVSPTLKCRIVTHQPFTYSTGDQVTIVCGGSPKLNGKDCFAEELLTRFQQRVADLYNNLDGKFWLLIIDHAKQTALLVNDVMGIQSCFYTVQHNTFYISDSLKLIKQQDAVQCTLSKQAIFNYFYCHCIPAPNTIYEECFKLSPGNALSIDSNGVIDTENFYSPEFATSLENNQAAEKQCLENLQHIVEQQTKPDSGAFLSGGLDSSTVSGLLSKIQDNAKTFSIGFKVAEYDETAYANITAEHFQTDHKTLYLTPEMASAEFIDVAQYFDEPFGNSSAMAAYFCAKFAKQHGVNHLLAGDGGDELFAGNERYAKQKIFEHFHQAPDWQKILPRTAFVNSVAEKIPVVKKVASYIKQADVSLPDRLENYNFIQQLGAENMFPAAFLAQVDQEQPLQQKRERFSQCTSHHPVDQMLYLDWKFTLADNDLVKVTKMCELADVDVDFPFLSKSLIDFSCRIPADIKLPGNKLRDFYKKACKGFLADATLSKSKHGFGLPFGVWMKEDKTLKELTLTTLNQFKTRNIVKASFIDEALKAHQNIHSGYYGELIWIMVILELWLQGNE</sequence>
<feature type="domain" description="Glutamine amidotransferase type-2" evidence="9">
    <location>
        <begin position="59"/>
        <end position="121"/>
    </location>
</feature>
<dbReference type="GO" id="GO:0006529">
    <property type="term" value="P:asparagine biosynthetic process"/>
    <property type="evidence" value="ECO:0007669"/>
    <property type="project" value="InterPro"/>
</dbReference>
<comment type="caution">
    <text evidence="10">The sequence shown here is derived from an EMBL/GenBank/DDBJ whole genome shotgun (WGS) entry which is preliminary data.</text>
</comment>
<dbReference type="EC" id="6.3.5.4" evidence="3"/>
<dbReference type="GO" id="GO:0005829">
    <property type="term" value="C:cytosol"/>
    <property type="evidence" value="ECO:0007669"/>
    <property type="project" value="TreeGrafter"/>
</dbReference>
<dbReference type="PANTHER" id="PTHR43284">
    <property type="entry name" value="ASPARAGINE SYNTHETASE (GLUTAMINE-HYDROLYZING)"/>
    <property type="match status" value="1"/>
</dbReference>
<comment type="catalytic activity">
    <reaction evidence="6">
        <text>L-aspartate + L-glutamine + ATP + H2O = L-asparagine + L-glutamate + AMP + diphosphate + H(+)</text>
        <dbReference type="Rhea" id="RHEA:12228"/>
        <dbReference type="ChEBI" id="CHEBI:15377"/>
        <dbReference type="ChEBI" id="CHEBI:15378"/>
        <dbReference type="ChEBI" id="CHEBI:29985"/>
        <dbReference type="ChEBI" id="CHEBI:29991"/>
        <dbReference type="ChEBI" id="CHEBI:30616"/>
        <dbReference type="ChEBI" id="CHEBI:33019"/>
        <dbReference type="ChEBI" id="CHEBI:58048"/>
        <dbReference type="ChEBI" id="CHEBI:58359"/>
        <dbReference type="ChEBI" id="CHEBI:456215"/>
        <dbReference type="EC" id="6.3.5.4"/>
    </reaction>
</comment>
<dbReference type="GO" id="GO:0005524">
    <property type="term" value="F:ATP binding"/>
    <property type="evidence" value="ECO:0007669"/>
    <property type="project" value="UniProtKB-KW"/>
</dbReference>
<dbReference type="Pfam" id="PF00733">
    <property type="entry name" value="Asn_synthase"/>
    <property type="match status" value="1"/>
</dbReference>
<gene>
    <name evidence="10" type="ORF">H8B19_07765</name>
</gene>
<reference evidence="10" key="2">
    <citation type="submission" date="2020-08" db="EMBL/GenBank/DDBJ databases">
        <authorList>
            <person name="Lai Q."/>
        </authorList>
    </citation>
    <scope>NUCLEOTIDE SEQUENCE</scope>
    <source>
        <strain evidence="10">S27-2</strain>
    </source>
</reference>
<evidence type="ECO:0000259" key="9">
    <source>
        <dbReference type="Pfam" id="PF13537"/>
    </source>
</evidence>
<dbReference type="Gene3D" id="3.60.20.10">
    <property type="entry name" value="Glutamine Phosphoribosylpyrophosphate, subunit 1, domain 1"/>
    <property type="match status" value="1"/>
</dbReference>